<keyword evidence="1" id="KW-0812">Transmembrane</keyword>
<accession>A0ABS7TEJ4</accession>
<evidence type="ECO:0000256" key="1">
    <source>
        <dbReference type="SAM" id="Phobius"/>
    </source>
</evidence>
<name>A0ABS7TEJ4_9GAMM</name>
<keyword evidence="4" id="KW-1185">Reference proteome</keyword>
<dbReference type="RefSeq" id="WP_223628857.1">
    <property type="nucleotide sequence ID" value="NZ_JAIQDJ010000003.1"/>
</dbReference>
<feature type="transmembrane region" description="Helical" evidence="1">
    <location>
        <begin position="237"/>
        <end position="262"/>
    </location>
</feature>
<organism evidence="3 4">
    <name type="scientific">Thermomonas beijingensis</name>
    <dbReference type="NCBI Taxonomy" id="2872701"/>
    <lineage>
        <taxon>Bacteria</taxon>
        <taxon>Pseudomonadati</taxon>
        <taxon>Pseudomonadota</taxon>
        <taxon>Gammaproteobacteria</taxon>
        <taxon>Lysobacterales</taxon>
        <taxon>Lysobacteraceae</taxon>
        <taxon>Thermomonas</taxon>
    </lineage>
</organism>
<protein>
    <submittedName>
        <fullName evidence="3">DUF4350 domain-containing protein</fullName>
    </submittedName>
</protein>
<dbReference type="InterPro" id="IPR025646">
    <property type="entry name" value="DUF4350"/>
</dbReference>
<evidence type="ECO:0000259" key="2">
    <source>
        <dbReference type="Pfam" id="PF14258"/>
    </source>
</evidence>
<keyword evidence="1" id="KW-1133">Transmembrane helix</keyword>
<gene>
    <name evidence="3" type="ORF">K7B09_08115</name>
</gene>
<evidence type="ECO:0000313" key="3">
    <source>
        <dbReference type="EMBL" id="MBZ4186284.1"/>
    </source>
</evidence>
<keyword evidence="1" id="KW-0472">Membrane</keyword>
<comment type="caution">
    <text evidence="3">The sequence shown here is derived from an EMBL/GenBank/DDBJ whole genome shotgun (WGS) entry which is preliminary data.</text>
</comment>
<dbReference type="SUPFAM" id="SSF52317">
    <property type="entry name" value="Class I glutamine amidotransferase-like"/>
    <property type="match status" value="1"/>
</dbReference>
<sequence>MSRARSVLPWLSGLALIGVLVAWFLLTHKRELQTIPLPARGEASYNPLYALKLSLHAQGQQVQSRQRLDLAKMHLGRHDTVLIYSDPRTLGDAELEALFAFVETGGHLILRLPAWQQGASHTTLAQWLPIEANLHKPACMALNVAGQTPHREFCNGAQFDLSKGAKTRAAWHTRQGQHVFARFGYGDGSVDVLSTLEMLNNDSLIEPPHSDFTRQLLAPNWNAGRMHLVYAADMPPLWRWLLIHAWKVLLPLLLALLAWLCLRAQRFGPWLPSPMQPRRALLEHVDASGEHLLRYGKLTLLHRALRETVLARLRRVDPLIAAQQGDTQARLLAQRLGLHPDTLRAVLDTRPPATPHEFRQRIARLIALRKRL</sequence>
<reference evidence="3" key="1">
    <citation type="submission" date="2021-09" db="EMBL/GenBank/DDBJ databases">
        <authorList>
            <person name="Wu T."/>
            <person name="Guo S.Z."/>
        </authorList>
    </citation>
    <scope>NUCLEOTIDE SEQUENCE</scope>
    <source>
        <strain evidence="3">RSS-23</strain>
    </source>
</reference>
<dbReference type="InterPro" id="IPR029062">
    <property type="entry name" value="Class_I_gatase-like"/>
</dbReference>
<dbReference type="Proteomes" id="UP001430290">
    <property type="component" value="Unassembled WGS sequence"/>
</dbReference>
<dbReference type="Pfam" id="PF14258">
    <property type="entry name" value="DUF4350"/>
    <property type="match status" value="1"/>
</dbReference>
<proteinExistence type="predicted"/>
<evidence type="ECO:0000313" key="4">
    <source>
        <dbReference type="Proteomes" id="UP001430290"/>
    </source>
</evidence>
<feature type="transmembrane region" description="Helical" evidence="1">
    <location>
        <begin position="7"/>
        <end position="26"/>
    </location>
</feature>
<dbReference type="EMBL" id="JAIQDJ010000003">
    <property type="protein sequence ID" value="MBZ4186284.1"/>
    <property type="molecule type" value="Genomic_DNA"/>
</dbReference>
<feature type="domain" description="DUF4350" evidence="2">
    <location>
        <begin position="43"/>
        <end position="217"/>
    </location>
</feature>